<dbReference type="RefSeq" id="WP_150547269.1">
    <property type="nucleotide sequence ID" value="NZ_LR215729.2"/>
</dbReference>
<dbReference type="InterPro" id="IPR000297">
    <property type="entry name" value="PPIase_PpiC"/>
</dbReference>
<keyword evidence="5 7" id="KW-0413">Isomerase</keyword>
<organism evidence="7">
    <name type="scientific">Pseudomonas marincola</name>
    <dbReference type="NCBI Taxonomy" id="437900"/>
    <lineage>
        <taxon>Bacteria</taxon>
        <taxon>Pseudomonadati</taxon>
        <taxon>Pseudomonadota</taxon>
        <taxon>Gammaproteobacteria</taxon>
        <taxon>Pseudomonadales</taxon>
        <taxon>Pseudomonadaceae</taxon>
        <taxon>Pseudomonas</taxon>
    </lineage>
</organism>
<proteinExistence type="inferred from homology"/>
<dbReference type="PANTHER" id="PTHR47245">
    <property type="entry name" value="PEPTIDYLPROLYL ISOMERASE"/>
    <property type="match status" value="1"/>
</dbReference>
<dbReference type="PROSITE" id="PS01096">
    <property type="entry name" value="PPIC_PPIASE_1"/>
    <property type="match status" value="1"/>
</dbReference>
<evidence type="ECO:0000313" key="7">
    <source>
        <dbReference type="EMBL" id="VEV95163.1"/>
    </source>
</evidence>
<comment type="similarity">
    <text evidence="2">Belongs to the PpiC/parvulin rotamase family.</text>
</comment>
<feature type="domain" description="PpiC" evidence="6">
    <location>
        <begin position="152"/>
        <end position="253"/>
    </location>
</feature>
<dbReference type="EC" id="5.2.1.8" evidence="3"/>
<evidence type="ECO:0000259" key="6">
    <source>
        <dbReference type="PROSITE" id="PS50198"/>
    </source>
</evidence>
<evidence type="ECO:0000256" key="1">
    <source>
        <dbReference type="ARBA" id="ARBA00000971"/>
    </source>
</evidence>
<dbReference type="PANTHER" id="PTHR47245:SF2">
    <property type="entry name" value="PEPTIDYL-PROLYL CIS-TRANS ISOMERASE HP_0175-RELATED"/>
    <property type="match status" value="1"/>
</dbReference>
<dbReference type="InterPro" id="IPR050245">
    <property type="entry name" value="PrsA_foldase"/>
</dbReference>
<dbReference type="PROSITE" id="PS50198">
    <property type="entry name" value="PPIC_PPIASE_2"/>
    <property type="match status" value="1"/>
</dbReference>
<dbReference type="EMBL" id="LR215729">
    <property type="protein sequence ID" value="VEV95163.1"/>
    <property type="molecule type" value="Genomic_DNA"/>
</dbReference>
<evidence type="ECO:0000256" key="2">
    <source>
        <dbReference type="ARBA" id="ARBA00007656"/>
    </source>
</evidence>
<evidence type="ECO:0000256" key="4">
    <source>
        <dbReference type="ARBA" id="ARBA00023110"/>
    </source>
</evidence>
<name>A0A653DXK6_9PSED</name>
<accession>A0A653DXK6</accession>
<protein>
    <recommendedName>
        <fullName evidence="3">peptidylprolyl isomerase</fullName>
        <ecNumber evidence="3">5.2.1.8</ecNumber>
    </recommendedName>
</protein>
<dbReference type="SUPFAM" id="SSF54534">
    <property type="entry name" value="FKBP-like"/>
    <property type="match status" value="1"/>
</dbReference>
<comment type="catalytic activity">
    <reaction evidence="1">
        <text>[protein]-peptidylproline (omega=180) = [protein]-peptidylproline (omega=0)</text>
        <dbReference type="Rhea" id="RHEA:16237"/>
        <dbReference type="Rhea" id="RHEA-COMP:10747"/>
        <dbReference type="Rhea" id="RHEA-COMP:10748"/>
        <dbReference type="ChEBI" id="CHEBI:83833"/>
        <dbReference type="ChEBI" id="CHEBI:83834"/>
        <dbReference type="EC" id="5.2.1.8"/>
    </reaction>
</comment>
<evidence type="ECO:0000256" key="5">
    <source>
        <dbReference type="PROSITE-ProRule" id="PRU00278"/>
    </source>
</evidence>
<dbReference type="InterPro" id="IPR046357">
    <property type="entry name" value="PPIase_dom_sf"/>
</dbReference>
<dbReference type="AlphaFoldDB" id="A0A653DXK6"/>
<dbReference type="Gene3D" id="3.10.50.40">
    <property type="match status" value="1"/>
</dbReference>
<reference evidence="7" key="1">
    <citation type="submission" date="2019-02" db="EMBL/GenBank/DDBJ databases">
        <authorList>
            <consortium name="Genoscope - CEA"/>
            <person name="William W."/>
        </authorList>
    </citation>
    <scope>NUCLEOTIDE SEQUENCE [LARGE SCALE GENOMIC DNA]</scope>
    <source>
        <strain evidence="7">YSy11</strain>
    </source>
</reference>
<sequence length="309" mass="33830">MSIQQPHNGHSGSCNGSNAAVAQGAGVQTFVPAAVKSSAAPVELIASSEQEWPRIKVNGIVIEQEQIALELQYHAAPTRNEAVFLASQALVIRELLRQRVNALNLKVMRQGAESEEEAQISALIEREIELPRADEAACQQYFDKNRKRYSSAPLIAARHILLAADPEDAMACSKAREQADALIVQLQSDKKRFAELALAHSDCPSKQQGGALGQISKGQTVPEFERQLFRLPLGLAAQPIESRYGYHVVWIDQRIEGELLPYTAVVGSIRTELDQRVWQVALVQYIKGLIGQADIQGILLEGADSPLVQ</sequence>
<gene>
    <name evidence="7" type="ORF">PMYSY11_0116</name>
</gene>
<dbReference type="Pfam" id="PF00639">
    <property type="entry name" value="Rotamase"/>
    <property type="match status" value="1"/>
</dbReference>
<keyword evidence="4 5" id="KW-0697">Rotamase</keyword>
<dbReference type="GO" id="GO:0003755">
    <property type="term" value="F:peptidyl-prolyl cis-trans isomerase activity"/>
    <property type="evidence" value="ECO:0007669"/>
    <property type="project" value="UniProtKB-KW"/>
</dbReference>
<evidence type="ECO:0000256" key="3">
    <source>
        <dbReference type="ARBA" id="ARBA00013194"/>
    </source>
</evidence>
<dbReference type="InterPro" id="IPR023058">
    <property type="entry name" value="PPIase_PpiC_CS"/>
</dbReference>